<reference evidence="1" key="1">
    <citation type="journal article" date="2020" name="Stud. Mycol.">
        <title>101 Dothideomycetes genomes: a test case for predicting lifestyles and emergence of pathogens.</title>
        <authorList>
            <person name="Haridas S."/>
            <person name="Albert R."/>
            <person name="Binder M."/>
            <person name="Bloem J."/>
            <person name="Labutti K."/>
            <person name="Salamov A."/>
            <person name="Andreopoulos B."/>
            <person name="Baker S."/>
            <person name="Barry K."/>
            <person name="Bills G."/>
            <person name="Bluhm B."/>
            <person name="Cannon C."/>
            <person name="Castanera R."/>
            <person name="Culley D."/>
            <person name="Daum C."/>
            <person name="Ezra D."/>
            <person name="Gonzalez J."/>
            <person name="Henrissat B."/>
            <person name="Kuo A."/>
            <person name="Liang C."/>
            <person name="Lipzen A."/>
            <person name="Lutzoni F."/>
            <person name="Magnuson J."/>
            <person name="Mondo S."/>
            <person name="Nolan M."/>
            <person name="Ohm R."/>
            <person name="Pangilinan J."/>
            <person name="Park H.-J."/>
            <person name="Ramirez L."/>
            <person name="Alfaro M."/>
            <person name="Sun H."/>
            <person name="Tritt A."/>
            <person name="Yoshinaga Y."/>
            <person name="Zwiers L.-H."/>
            <person name="Turgeon B."/>
            <person name="Goodwin S."/>
            <person name="Spatafora J."/>
            <person name="Crous P."/>
            <person name="Grigoriev I."/>
        </authorList>
    </citation>
    <scope>NUCLEOTIDE SEQUENCE</scope>
    <source>
        <strain evidence="1">Tuck. ex Michener</strain>
    </source>
</reference>
<accession>A0A6A6H6R8</accession>
<evidence type="ECO:0000313" key="2">
    <source>
        <dbReference type="Proteomes" id="UP000800092"/>
    </source>
</evidence>
<dbReference type="AlphaFoldDB" id="A0A6A6H6R8"/>
<sequence length="374" mass="43499">MSTTVAYSPTSGTYKQVNLATDFDLTLRVIEYDDAFVSPNKPIQSTVDFEVKRDLVSKQAFSKFMANMLKPSSNFVEGDQDIVELKDQSCRAIDPFLRELHFNKDHHVKDVDLDMVWLVLHTADFFGFSLEPLRDWFDKCFQSNVFWATSLNYARQTLYPTYIFNQAAAFTEATETLVYEGEGHLTESTPFFKASLHLPNLVIQQLNAAKGRVRNILHDGLFDACRSLLDQSCPCKERVFFGYFKKMCDLEVLPFETTFKGTSISDMIWRAGHFDWTPPPDSCDSCRRDYHRLIKLATTKAERYFDGMCLDCMDASKSKTKNGDRHSDYWMHNRLQSWDKGCRVRHGEPSWYFSFMGRKDDQVKMLREFRRVSN</sequence>
<proteinExistence type="predicted"/>
<evidence type="ECO:0000313" key="1">
    <source>
        <dbReference type="EMBL" id="KAF2233705.1"/>
    </source>
</evidence>
<gene>
    <name evidence="1" type="ORF">EV356DRAFT_193808</name>
</gene>
<dbReference type="OrthoDB" id="268428at2759"/>
<dbReference type="EMBL" id="ML991804">
    <property type="protein sequence ID" value="KAF2233705.1"/>
    <property type="molecule type" value="Genomic_DNA"/>
</dbReference>
<protein>
    <submittedName>
        <fullName evidence="1">Uncharacterized protein</fullName>
    </submittedName>
</protein>
<organism evidence="1 2">
    <name type="scientific">Viridothelium virens</name>
    <name type="common">Speckled blister lichen</name>
    <name type="synonym">Trypethelium virens</name>
    <dbReference type="NCBI Taxonomy" id="1048519"/>
    <lineage>
        <taxon>Eukaryota</taxon>
        <taxon>Fungi</taxon>
        <taxon>Dikarya</taxon>
        <taxon>Ascomycota</taxon>
        <taxon>Pezizomycotina</taxon>
        <taxon>Dothideomycetes</taxon>
        <taxon>Dothideomycetes incertae sedis</taxon>
        <taxon>Trypetheliales</taxon>
        <taxon>Trypetheliaceae</taxon>
        <taxon>Viridothelium</taxon>
    </lineage>
</organism>
<keyword evidence="2" id="KW-1185">Reference proteome</keyword>
<name>A0A6A6H6R8_VIRVR</name>
<dbReference type="Proteomes" id="UP000800092">
    <property type="component" value="Unassembled WGS sequence"/>
</dbReference>